<feature type="compositionally biased region" description="Polar residues" evidence="1">
    <location>
        <begin position="212"/>
        <end position="233"/>
    </location>
</feature>
<name>A0A1B6KC24_9HEMI</name>
<feature type="compositionally biased region" description="Basic and acidic residues" evidence="1">
    <location>
        <begin position="254"/>
        <end position="264"/>
    </location>
</feature>
<accession>A0A1B6KC24</accession>
<feature type="compositionally biased region" description="Polar residues" evidence="1">
    <location>
        <begin position="314"/>
        <end position="330"/>
    </location>
</feature>
<feature type="compositionally biased region" description="Basic and acidic residues" evidence="1">
    <location>
        <begin position="284"/>
        <end position="308"/>
    </location>
</feature>
<reference evidence="2" key="1">
    <citation type="submission" date="2015-11" db="EMBL/GenBank/DDBJ databases">
        <title>De novo transcriptome assembly of four potential Pierce s Disease insect vectors from Arizona vineyards.</title>
        <authorList>
            <person name="Tassone E.E."/>
        </authorList>
    </citation>
    <scope>NUCLEOTIDE SEQUENCE</scope>
</reference>
<feature type="compositionally biased region" description="Basic and acidic residues" evidence="1">
    <location>
        <begin position="193"/>
        <end position="205"/>
    </location>
</feature>
<feature type="region of interest" description="Disordered" evidence="1">
    <location>
        <begin position="137"/>
        <end position="163"/>
    </location>
</feature>
<protein>
    <submittedName>
        <fullName evidence="2">Uncharacterized protein</fullName>
    </submittedName>
</protein>
<feature type="compositionally biased region" description="Basic and acidic residues" evidence="1">
    <location>
        <begin position="331"/>
        <end position="347"/>
    </location>
</feature>
<organism evidence="2">
    <name type="scientific">Graphocephala atropunctata</name>
    <dbReference type="NCBI Taxonomy" id="36148"/>
    <lineage>
        <taxon>Eukaryota</taxon>
        <taxon>Metazoa</taxon>
        <taxon>Ecdysozoa</taxon>
        <taxon>Arthropoda</taxon>
        <taxon>Hexapoda</taxon>
        <taxon>Insecta</taxon>
        <taxon>Pterygota</taxon>
        <taxon>Neoptera</taxon>
        <taxon>Paraneoptera</taxon>
        <taxon>Hemiptera</taxon>
        <taxon>Auchenorrhyncha</taxon>
        <taxon>Membracoidea</taxon>
        <taxon>Cicadellidae</taxon>
        <taxon>Cicadellinae</taxon>
        <taxon>Cicadellini</taxon>
        <taxon>Graphocephala</taxon>
    </lineage>
</organism>
<dbReference type="AlphaFoldDB" id="A0A1B6KC24"/>
<feature type="region of interest" description="Disordered" evidence="1">
    <location>
        <begin position="254"/>
        <end position="387"/>
    </location>
</feature>
<proteinExistence type="predicted"/>
<evidence type="ECO:0000313" key="2">
    <source>
        <dbReference type="EMBL" id="JAT09000.1"/>
    </source>
</evidence>
<dbReference type="EMBL" id="GEBQ01030977">
    <property type="protein sequence ID" value="JAT09000.1"/>
    <property type="molecule type" value="Transcribed_RNA"/>
</dbReference>
<evidence type="ECO:0000256" key="1">
    <source>
        <dbReference type="SAM" id="MobiDB-lite"/>
    </source>
</evidence>
<feature type="region of interest" description="Disordered" evidence="1">
    <location>
        <begin position="183"/>
        <end position="238"/>
    </location>
</feature>
<feature type="compositionally biased region" description="Polar residues" evidence="1">
    <location>
        <begin position="183"/>
        <end position="192"/>
    </location>
</feature>
<feature type="compositionally biased region" description="Basic and acidic residues" evidence="1">
    <location>
        <begin position="354"/>
        <end position="369"/>
    </location>
</feature>
<feature type="non-terminal residue" evidence="2">
    <location>
        <position position="387"/>
    </location>
</feature>
<sequence>MSYSVPMVPFTPSSVVNDPLPPGFEPASQLPPPLLAPPLRQLAKVVYESSPMSYSVPMTPSTPLSVINSPPPLGVNPPPKFDRAVPPPLLAPPVRLPPPRLPLPIVRPGVSVTRPTAPHQQLQLPYKRPLELEQQQKIPSGQTPNKKPAVSLPSSQNTENPPKKIQFSIITASKKTITPNTTVQTATNITSTDKTEDTKMSHSFHEGGSASLERNSTSAFGSDDTSARSQSQKKLCGAAKKRYKKLLAEGMEPHIARSFARDHPGPAMTPPSSTQKVGVAKFQAAEEKRTDRDNRRSHQETLKQEKVNIEATKLPQSLTTQHKNVGQSTYHRPDPHKLPREDDEHRPVNVSRKAHSERLKAPEYPDPKSGKGPTPMKKKRWDSTPEA</sequence>
<gene>
    <name evidence="2" type="ORF">g.5267</name>
</gene>